<feature type="region of interest" description="Disordered" evidence="1">
    <location>
        <begin position="1"/>
        <end position="161"/>
    </location>
</feature>
<dbReference type="AlphaFoldDB" id="A0AAV7VK96"/>
<dbReference type="Proteomes" id="UP001066276">
    <property type="component" value="Chromosome 2_1"/>
</dbReference>
<protein>
    <submittedName>
        <fullName evidence="2">Uncharacterized protein</fullName>
    </submittedName>
</protein>
<dbReference type="EMBL" id="JANPWB010000003">
    <property type="protein sequence ID" value="KAJ1200756.1"/>
    <property type="molecule type" value="Genomic_DNA"/>
</dbReference>
<evidence type="ECO:0000313" key="3">
    <source>
        <dbReference type="Proteomes" id="UP001066276"/>
    </source>
</evidence>
<keyword evidence="3" id="KW-1185">Reference proteome</keyword>
<feature type="compositionally biased region" description="Polar residues" evidence="1">
    <location>
        <begin position="62"/>
        <end position="75"/>
    </location>
</feature>
<feature type="compositionally biased region" description="Low complexity" evidence="1">
    <location>
        <begin position="86"/>
        <end position="97"/>
    </location>
</feature>
<evidence type="ECO:0000313" key="2">
    <source>
        <dbReference type="EMBL" id="KAJ1200756.1"/>
    </source>
</evidence>
<proteinExistence type="predicted"/>
<name>A0AAV7VK96_PLEWA</name>
<sequence>MGGHPPLEQEDGRGPAGDGLPMWEGCPSHHDPPDVPDPGGGVSRVGWALEGITVATRGARLSRSQPSTSATTSPGTVGPAVTRFWSAPSSRAASVPRSEAKDISPPPKQKMWPTSRRENAKTPATKGSARTTGGSGKTAAPPSKMEKDPKKKGKSTSLPTCMMDKTATATCTTATGTTTSTQDTEPFTCTTDTVPFSSTKVSEPANSTAVQDTAVQDTAVSCKVSEPPTITAAQDTATSTEVSEPPTTTAAYDTVASTKVNEPPTSTAAHDTVASTEVSEPLPAPLPNEHRKHRHY</sequence>
<comment type="caution">
    <text evidence="2">The sequence shown here is derived from an EMBL/GenBank/DDBJ whole genome shotgun (WGS) entry which is preliminary data.</text>
</comment>
<feature type="compositionally biased region" description="Polar residues" evidence="1">
    <location>
        <begin position="255"/>
        <end position="278"/>
    </location>
</feature>
<reference evidence="2" key="1">
    <citation type="journal article" date="2022" name="bioRxiv">
        <title>Sequencing and chromosome-scale assembly of the giantPleurodeles waltlgenome.</title>
        <authorList>
            <person name="Brown T."/>
            <person name="Elewa A."/>
            <person name="Iarovenko S."/>
            <person name="Subramanian E."/>
            <person name="Araus A.J."/>
            <person name="Petzold A."/>
            <person name="Susuki M."/>
            <person name="Suzuki K.-i.T."/>
            <person name="Hayashi T."/>
            <person name="Toyoda A."/>
            <person name="Oliveira C."/>
            <person name="Osipova E."/>
            <person name="Leigh N.D."/>
            <person name="Simon A."/>
            <person name="Yun M.H."/>
        </authorList>
    </citation>
    <scope>NUCLEOTIDE SEQUENCE</scope>
    <source>
        <strain evidence="2">20211129_DDA</strain>
        <tissue evidence="2">Liver</tissue>
    </source>
</reference>
<gene>
    <name evidence="2" type="ORF">NDU88_004577</name>
</gene>
<evidence type="ECO:0000256" key="1">
    <source>
        <dbReference type="SAM" id="MobiDB-lite"/>
    </source>
</evidence>
<organism evidence="2 3">
    <name type="scientific">Pleurodeles waltl</name>
    <name type="common">Iberian ribbed newt</name>
    <dbReference type="NCBI Taxonomy" id="8319"/>
    <lineage>
        <taxon>Eukaryota</taxon>
        <taxon>Metazoa</taxon>
        <taxon>Chordata</taxon>
        <taxon>Craniata</taxon>
        <taxon>Vertebrata</taxon>
        <taxon>Euteleostomi</taxon>
        <taxon>Amphibia</taxon>
        <taxon>Batrachia</taxon>
        <taxon>Caudata</taxon>
        <taxon>Salamandroidea</taxon>
        <taxon>Salamandridae</taxon>
        <taxon>Pleurodelinae</taxon>
        <taxon>Pleurodeles</taxon>
    </lineage>
</organism>
<accession>A0AAV7VK96</accession>
<feature type="region of interest" description="Disordered" evidence="1">
    <location>
        <begin position="226"/>
        <end position="296"/>
    </location>
</feature>
<feature type="compositionally biased region" description="Low complexity" evidence="1">
    <location>
        <begin position="236"/>
        <end position="250"/>
    </location>
</feature>